<accession>A0AB40AQR7</accession>
<feature type="region of interest" description="Disordered" evidence="1">
    <location>
        <begin position="1"/>
        <end position="78"/>
    </location>
</feature>
<dbReference type="RefSeq" id="XP_039117351.1">
    <property type="nucleotide sequence ID" value="XM_039261417.1"/>
</dbReference>
<protein>
    <submittedName>
        <fullName evidence="3">Early nodulin-20-like</fullName>
    </submittedName>
</protein>
<reference evidence="3" key="1">
    <citation type="submission" date="2025-08" db="UniProtKB">
        <authorList>
            <consortium name="RefSeq"/>
        </authorList>
    </citation>
    <scope>IDENTIFICATION</scope>
</reference>
<evidence type="ECO:0000313" key="3">
    <source>
        <dbReference type="RefSeq" id="XP_039117351.1"/>
    </source>
</evidence>
<dbReference type="GeneID" id="120253126"/>
<sequence length="143" mass="15148">MDSLKSSSARKLPIKRRPPPLSSSSPPSPSPSPDPSSTLPYSDDAADDDPSSDSLHPPPFKFQQHPGPSPMRSASSKAFSGATLDPMVFPATSISSLIASRAHGSTFHSLSTFREAPTSSHQVPHHVRSYPPWPGPLPSCPPC</sequence>
<name>A0AB40AQR7_DIOCR</name>
<organism evidence="2 3">
    <name type="scientific">Dioscorea cayennensis subsp. rotundata</name>
    <name type="common">White Guinea yam</name>
    <name type="synonym">Dioscorea rotundata</name>
    <dbReference type="NCBI Taxonomy" id="55577"/>
    <lineage>
        <taxon>Eukaryota</taxon>
        <taxon>Viridiplantae</taxon>
        <taxon>Streptophyta</taxon>
        <taxon>Embryophyta</taxon>
        <taxon>Tracheophyta</taxon>
        <taxon>Spermatophyta</taxon>
        <taxon>Magnoliopsida</taxon>
        <taxon>Liliopsida</taxon>
        <taxon>Dioscoreales</taxon>
        <taxon>Dioscoreaceae</taxon>
        <taxon>Dioscorea</taxon>
    </lineage>
</organism>
<keyword evidence="2" id="KW-1185">Reference proteome</keyword>
<evidence type="ECO:0000313" key="2">
    <source>
        <dbReference type="Proteomes" id="UP001515500"/>
    </source>
</evidence>
<proteinExistence type="predicted"/>
<feature type="compositionally biased region" description="Pro residues" evidence="1">
    <location>
        <begin position="131"/>
        <end position="143"/>
    </location>
</feature>
<dbReference type="AlphaFoldDB" id="A0AB40AQR7"/>
<dbReference type="Proteomes" id="UP001515500">
    <property type="component" value="Chromosome 26"/>
</dbReference>
<feature type="region of interest" description="Disordered" evidence="1">
    <location>
        <begin position="115"/>
        <end position="143"/>
    </location>
</feature>
<gene>
    <name evidence="3" type="primary">LOC120253126</name>
</gene>
<evidence type="ECO:0000256" key="1">
    <source>
        <dbReference type="SAM" id="MobiDB-lite"/>
    </source>
</evidence>